<proteinExistence type="predicted"/>
<dbReference type="OrthoDB" id="2444092at2759"/>
<feature type="transmembrane region" description="Helical" evidence="1">
    <location>
        <begin position="6"/>
        <end position="26"/>
    </location>
</feature>
<evidence type="ECO:0000313" key="2">
    <source>
        <dbReference type="EMBL" id="CAG8690232.1"/>
    </source>
</evidence>
<keyword evidence="1" id="KW-0472">Membrane</keyword>
<comment type="caution">
    <text evidence="2">The sequence shown here is derived from an EMBL/GenBank/DDBJ whole genome shotgun (WGS) entry which is preliminary data.</text>
</comment>
<gene>
    <name evidence="2" type="ORF">AGERDE_LOCUS13073</name>
</gene>
<evidence type="ECO:0000256" key="1">
    <source>
        <dbReference type="SAM" id="Phobius"/>
    </source>
</evidence>
<dbReference type="AlphaFoldDB" id="A0A9N9EQ51"/>
<feature type="transmembrane region" description="Helical" evidence="1">
    <location>
        <begin position="81"/>
        <end position="99"/>
    </location>
</feature>
<sequence length="227" mass="26396">NQTTIFIYTTNHVFYLLILYFSAKLIERVLRKYNPEMSIEHLRNCTTYILEIIVTAVGFFLLIAMYNLLVNKEISLRDYKLGQVAGLLICDLYIFELLYRTTMRRPLIIHHCVTMTMMSLGIYVVIEGGLVIYPHAVLLLFQATTEQSTFLGLLFYRIFPKYASGVLLFSSIQVFVVKTATLAWCYIFWGQDMLPNKDHLKIVTAWNIIFPIGAFILFLTQIWATYV</sequence>
<keyword evidence="3" id="KW-1185">Reference proteome</keyword>
<evidence type="ECO:0000313" key="3">
    <source>
        <dbReference type="Proteomes" id="UP000789831"/>
    </source>
</evidence>
<reference evidence="2" key="1">
    <citation type="submission" date="2021-06" db="EMBL/GenBank/DDBJ databases">
        <authorList>
            <person name="Kallberg Y."/>
            <person name="Tangrot J."/>
            <person name="Rosling A."/>
        </authorList>
    </citation>
    <scope>NUCLEOTIDE SEQUENCE</scope>
    <source>
        <strain evidence="2">MT106</strain>
    </source>
</reference>
<feature type="transmembrane region" description="Helical" evidence="1">
    <location>
        <begin position="120"/>
        <end position="142"/>
    </location>
</feature>
<feature type="transmembrane region" description="Helical" evidence="1">
    <location>
        <begin position="47"/>
        <end position="69"/>
    </location>
</feature>
<feature type="non-terminal residue" evidence="2">
    <location>
        <position position="227"/>
    </location>
</feature>
<feature type="transmembrane region" description="Helical" evidence="1">
    <location>
        <begin position="162"/>
        <end position="190"/>
    </location>
</feature>
<feature type="transmembrane region" description="Helical" evidence="1">
    <location>
        <begin position="202"/>
        <end position="224"/>
    </location>
</feature>
<keyword evidence="1" id="KW-1133">Transmembrane helix</keyword>
<keyword evidence="1" id="KW-0812">Transmembrane</keyword>
<dbReference type="EMBL" id="CAJVPL010014116">
    <property type="protein sequence ID" value="CAG8690232.1"/>
    <property type="molecule type" value="Genomic_DNA"/>
</dbReference>
<feature type="non-terminal residue" evidence="2">
    <location>
        <position position="1"/>
    </location>
</feature>
<name>A0A9N9EQ51_9GLOM</name>
<protein>
    <submittedName>
        <fullName evidence="2">7290_t:CDS:1</fullName>
    </submittedName>
</protein>
<organism evidence="2 3">
    <name type="scientific">Ambispora gerdemannii</name>
    <dbReference type="NCBI Taxonomy" id="144530"/>
    <lineage>
        <taxon>Eukaryota</taxon>
        <taxon>Fungi</taxon>
        <taxon>Fungi incertae sedis</taxon>
        <taxon>Mucoromycota</taxon>
        <taxon>Glomeromycotina</taxon>
        <taxon>Glomeromycetes</taxon>
        <taxon>Archaeosporales</taxon>
        <taxon>Ambisporaceae</taxon>
        <taxon>Ambispora</taxon>
    </lineage>
</organism>
<accession>A0A9N9EQ51</accession>
<dbReference type="Proteomes" id="UP000789831">
    <property type="component" value="Unassembled WGS sequence"/>
</dbReference>